<gene>
    <name evidence="1" type="ORF">MHIP_04980</name>
</gene>
<sequence>MPEMSLVKALNMLADLDRTDPEVLDAIVAVLDPDVVHRAAINLGAACDDGGDPDFWQTLRNGFKERT</sequence>
<dbReference type="Proteomes" id="UP000465304">
    <property type="component" value="Unassembled WGS sequence"/>
</dbReference>
<accession>A0A7I9ZG70</accession>
<name>A0A7I9ZG70_9MYCO</name>
<evidence type="ECO:0000313" key="1">
    <source>
        <dbReference type="EMBL" id="GFH00015.1"/>
    </source>
</evidence>
<organism evidence="1 2">
    <name type="scientific">Mycolicibacterium hippocampi</name>
    <dbReference type="NCBI Taxonomy" id="659824"/>
    <lineage>
        <taxon>Bacteria</taxon>
        <taxon>Bacillati</taxon>
        <taxon>Actinomycetota</taxon>
        <taxon>Actinomycetes</taxon>
        <taxon>Mycobacteriales</taxon>
        <taxon>Mycobacteriaceae</taxon>
        <taxon>Mycolicibacterium</taxon>
    </lineage>
</organism>
<evidence type="ECO:0000313" key="2">
    <source>
        <dbReference type="Proteomes" id="UP000465304"/>
    </source>
</evidence>
<proteinExistence type="predicted"/>
<dbReference type="RefSeq" id="WP_163886805.1">
    <property type="nucleotide sequence ID" value="NZ_BLLB01000002.1"/>
</dbReference>
<protein>
    <recommendedName>
        <fullName evidence="3">HEAT repeat domain-containing protein</fullName>
    </recommendedName>
</protein>
<evidence type="ECO:0008006" key="3">
    <source>
        <dbReference type="Google" id="ProtNLM"/>
    </source>
</evidence>
<keyword evidence="2" id="KW-1185">Reference proteome</keyword>
<comment type="caution">
    <text evidence="1">The sequence shown here is derived from an EMBL/GenBank/DDBJ whole genome shotgun (WGS) entry which is preliminary data.</text>
</comment>
<reference evidence="1 2" key="1">
    <citation type="journal article" date="2019" name="Emerg. Microbes Infect.">
        <title>Comprehensive subspecies identification of 175 nontuberculous mycobacteria species based on 7547 genomic profiles.</title>
        <authorList>
            <person name="Matsumoto Y."/>
            <person name="Kinjo T."/>
            <person name="Motooka D."/>
            <person name="Nabeya D."/>
            <person name="Jung N."/>
            <person name="Uechi K."/>
            <person name="Horii T."/>
            <person name="Iida T."/>
            <person name="Fujita J."/>
            <person name="Nakamura S."/>
        </authorList>
    </citation>
    <scope>NUCLEOTIDE SEQUENCE [LARGE SCALE GENOMIC DNA]</scope>
    <source>
        <strain evidence="1 2">JCM 30996</strain>
    </source>
</reference>
<dbReference type="EMBL" id="BLLB01000002">
    <property type="protein sequence ID" value="GFH00015.1"/>
    <property type="molecule type" value="Genomic_DNA"/>
</dbReference>
<dbReference type="AlphaFoldDB" id="A0A7I9ZG70"/>